<keyword evidence="1" id="KW-0812">Transmembrane</keyword>
<dbReference type="Pfam" id="PF07314">
    <property type="entry name" value="Lit"/>
    <property type="match status" value="1"/>
</dbReference>
<organism evidence="2 3">
    <name type="scientific">Suicoccus acidiformans</name>
    <dbReference type="NCBI Taxonomy" id="2036206"/>
    <lineage>
        <taxon>Bacteria</taxon>
        <taxon>Bacillati</taxon>
        <taxon>Bacillota</taxon>
        <taxon>Bacilli</taxon>
        <taxon>Lactobacillales</taxon>
        <taxon>Aerococcaceae</taxon>
        <taxon>Suicoccus</taxon>
    </lineage>
</organism>
<dbReference type="OrthoDB" id="9813051at2"/>
<keyword evidence="1" id="KW-0472">Membrane</keyword>
<feature type="transmembrane region" description="Helical" evidence="1">
    <location>
        <begin position="93"/>
        <end position="116"/>
    </location>
</feature>
<gene>
    <name evidence="2" type="ORF">CL176_03950</name>
</gene>
<evidence type="ECO:0000313" key="3">
    <source>
        <dbReference type="Proteomes" id="UP000263232"/>
    </source>
</evidence>
<dbReference type="RefSeq" id="WP_118990165.1">
    <property type="nucleotide sequence ID" value="NZ_CP023434.1"/>
</dbReference>
<feature type="transmembrane region" description="Helical" evidence="1">
    <location>
        <begin position="128"/>
        <end position="154"/>
    </location>
</feature>
<keyword evidence="3" id="KW-1185">Reference proteome</keyword>
<keyword evidence="1" id="KW-1133">Transmembrane helix</keyword>
<dbReference type="KEGG" id="abae:CL176_03950"/>
<evidence type="ECO:0000313" key="2">
    <source>
        <dbReference type="EMBL" id="AXY25252.1"/>
    </source>
</evidence>
<name>A0A347WJJ5_9LACT</name>
<evidence type="ECO:0000256" key="1">
    <source>
        <dbReference type="SAM" id="Phobius"/>
    </source>
</evidence>
<dbReference type="InterPro" id="IPR010178">
    <property type="entry name" value="Lit"/>
</dbReference>
<accession>A0A347WJJ5</accession>
<dbReference type="EMBL" id="CP023434">
    <property type="protein sequence ID" value="AXY25252.1"/>
    <property type="molecule type" value="Genomic_DNA"/>
</dbReference>
<feature type="transmembrane region" description="Helical" evidence="1">
    <location>
        <begin position="174"/>
        <end position="199"/>
    </location>
</feature>
<sequence length="207" mass="24061">MKSPWQRILAISSFVMVSLALAIASTMLISPFVYRLSINGFHLQDISGIASEALMENYLVVLKFLFNPWVSSLKMPYFTSSPGGQQHFLEVKLLIYGIFLIGIFAGIYVIWTLYHCRNKRGNKAMQPHFMVAILLPLFILFMIFIAFDQVFYLFHEVFFRNDLWLFDPLTDPVITVLPQGFFMILFVIAILFYEGYILLFRRLMKVA</sequence>
<proteinExistence type="predicted"/>
<dbReference type="AlphaFoldDB" id="A0A347WJJ5"/>
<protein>
    <submittedName>
        <fullName evidence="2">TIGR01906 family membrane protein</fullName>
    </submittedName>
</protein>
<dbReference type="NCBIfam" id="TIGR01906">
    <property type="entry name" value="integ_TIGR01906"/>
    <property type="match status" value="1"/>
</dbReference>
<reference evidence="2 3" key="1">
    <citation type="submission" date="2017-09" db="EMBL/GenBank/DDBJ databases">
        <title>Complete genome sequence of Oxytococcus suis strain ZY16052.</title>
        <authorList>
            <person name="Li F."/>
        </authorList>
    </citation>
    <scope>NUCLEOTIDE SEQUENCE [LARGE SCALE GENOMIC DNA]</scope>
    <source>
        <strain evidence="2 3">ZY16052</strain>
    </source>
</reference>
<dbReference type="Proteomes" id="UP000263232">
    <property type="component" value="Chromosome"/>
</dbReference>